<name>A0ABV8MGF8_9ACTN</name>
<organism evidence="3 4">
    <name type="scientific">Micromonospora mangrovi</name>
    <dbReference type="NCBI Taxonomy" id="1182597"/>
    <lineage>
        <taxon>Bacteria</taxon>
        <taxon>Bacillati</taxon>
        <taxon>Actinomycetota</taxon>
        <taxon>Actinomycetes</taxon>
        <taxon>Micromonosporales</taxon>
        <taxon>Micromonosporaceae</taxon>
        <taxon>Micromonospora</taxon>
    </lineage>
</organism>
<dbReference type="InterPro" id="IPR041176">
    <property type="entry name" value="VWA_3_C"/>
</dbReference>
<evidence type="ECO:0000256" key="1">
    <source>
        <dbReference type="SAM" id="MobiDB-lite"/>
    </source>
</evidence>
<proteinExistence type="predicted"/>
<dbReference type="Gene3D" id="2.60.40.3670">
    <property type="match status" value="1"/>
</dbReference>
<comment type="caution">
    <text evidence="3">The sequence shown here is derived from an EMBL/GenBank/DDBJ whole genome shotgun (WGS) entry which is preliminary data.</text>
</comment>
<feature type="region of interest" description="Disordered" evidence="1">
    <location>
        <begin position="1"/>
        <end position="27"/>
    </location>
</feature>
<gene>
    <name evidence="3" type="ORF">ACFO0M_28040</name>
</gene>
<keyword evidence="4" id="KW-1185">Reference proteome</keyword>
<feature type="region of interest" description="Disordered" evidence="1">
    <location>
        <begin position="319"/>
        <end position="342"/>
    </location>
</feature>
<dbReference type="RefSeq" id="WP_377522721.1">
    <property type="nucleotide sequence ID" value="NZ_JBHSBT010000018.1"/>
</dbReference>
<dbReference type="SUPFAM" id="SSF53300">
    <property type="entry name" value="vWA-like"/>
    <property type="match status" value="1"/>
</dbReference>
<dbReference type="EMBL" id="JBHSBT010000018">
    <property type="protein sequence ID" value="MFC4150123.1"/>
    <property type="molecule type" value="Genomic_DNA"/>
</dbReference>
<accession>A0ABV8MGF8</accession>
<protein>
    <recommendedName>
        <fullName evidence="2">von Willebrand factor type A C-terminal domain-containing protein</fullName>
    </recommendedName>
</protein>
<dbReference type="InterPro" id="IPR036465">
    <property type="entry name" value="vWFA_dom_sf"/>
</dbReference>
<evidence type="ECO:0000313" key="3">
    <source>
        <dbReference type="EMBL" id="MFC4150123.1"/>
    </source>
</evidence>
<dbReference type="Proteomes" id="UP001595788">
    <property type="component" value="Unassembled WGS sequence"/>
</dbReference>
<evidence type="ECO:0000313" key="4">
    <source>
        <dbReference type="Proteomes" id="UP001595788"/>
    </source>
</evidence>
<feature type="domain" description="von Willebrand factor type A C-terminal" evidence="2">
    <location>
        <begin position="286"/>
        <end position="320"/>
    </location>
</feature>
<dbReference type="Pfam" id="PF18571">
    <property type="entry name" value="VWA_3_C"/>
    <property type="match status" value="1"/>
</dbReference>
<reference evidence="4" key="1">
    <citation type="journal article" date="2019" name="Int. J. Syst. Evol. Microbiol.">
        <title>The Global Catalogue of Microorganisms (GCM) 10K type strain sequencing project: providing services to taxonomists for standard genome sequencing and annotation.</title>
        <authorList>
            <consortium name="The Broad Institute Genomics Platform"/>
            <consortium name="The Broad Institute Genome Sequencing Center for Infectious Disease"/>
            <person name="Wu L."/>
            <person name="Ma J."/>
        </authorList>
    </citation>
    <scope>NUCLEOTIDE SEQUENCE [LARGE SCALE GENOMIC DNA]</scope>
    <source>
        <strain evidence="4">2803GPT1-18</strain>
    </source>
</reference>
<evidence type="ECO:0000259" key="2">
    <source>
        <dbReference type="Pfam" id="PF18571"/>
    </source>
</evidence>
<dbReference type="Gene3D" id="1.20.120.1690">
    <property type="match status" value="1"/>
</dbReference>
<sequence length="381" mass="40492">MLSGRARAGGRGRADPRRGAAGGPPDAAARRSAIGRWLLLARDLLAGRPDAIGHVILLTDGRNESQHPDELRAAVAACTDRFTVDCRAVGSADGVHDWDGTELLGIAETLGGNPVVPVEDLAALAADFAVVLTQAMTRRVGDARLRVRTPEIARIRFVKQVFPTIVDLTPRGVAVGALGTDFPIGAWSPTDQRDYQVALEVDPMPAGATRRIGWLSLHTGSGAQGDEEPLTVEFTDEVDLFSTVHDTVAHYTGQQDYADAFRRGLRAAEAGRLDEAEEHFGRAVALAHAGGNRDKLALLARIVEVLDAPAGRVRLRRGVDPRKRQPSVVHASQTSRWRAAEPAAVPAPAVAAGPWRHCGQERTSAFCGDCGVGRHASGVDA</sequence>